<proteinExistence type="predicted"/>
<dbReference type="EMBL" id="PDYH01000044">
    <property type="protein sequence ID" value="PHU39537.1"/>
    <property type="molecule type" value="Genomic_DNA"/>
</dbReference>
<dbReference type="Proteomes" id="UP000224317">
    <property type="component" value="Unassembled WGS sequence"/>
</dbReference>
<dbReference type="RefSeq" id="WP_099413730.1">
    <property type="nucleotide sequence ID" value="NZ_PDYH01000044.1"/>
</dbReference>
<feature type="domain" description="Fe-containing alcohol dehydrogenase-like C-terminal" evidence="1">
    <location>
        <begin position="13"/>
        <end position="86"/>
    </location>
</feature>
<comment type="caution">
    <text evidence="2">The sequence shown here is derived from an EMBL/GenBank/DDBJ whole genome shotgun (WGS) entry which is preliminary data.</text>
</comment>
<dbReference type="Pfam" id="PF25137">
    <property type="entry name" value="ADH_Fe_C"/>
    <property type="match status" value="1"/>
</dbReference>
<protein>
    <recommendedName>
        <fullName evidence="1">Fe-containing alcohol dehydrogenase-like C-terminal domain-containing protein</fullName>
    </recommendedName>
</protein>
<dbReference type="Gene3D" id="1.20.1090.10">
    <property type="entry name" value="Dehydroquinate synthase-like - alpha domain"/>
    <property type="match status" value="1"/>
</dbReference>
<evidence type="ECO:0000313" key="3">
    <source>
        <dbReference type="Proteomes" id="UP000224317"/>
    </source>
</evidence>
<evidence type="ECO:0000313" key="2">
    <source>
        <dbReference type="EMBL" id="PHU39537.1"/>
    </source>
</evidence>
<reference evidence="2" key="1">
    <citation type="submission" date="2017-10" db="EMBL/GenBank/DDBJ databases">
        <title>Resolving the taxonomy of Roseburia spp., Eubacterium rectale and Agathobacter spp. through phylogenomic analysis.</title>
        <authorList>
            <person name="Sheridan P.O."/>
            <person name="Walker A.W."/>
            <person name="Duncan S.H."/>
            <person name="Scott K.P."/>
            <person name="Toole P.W.O."/>
            <person name="Luis P."/>
            <person name="Flint H.J."/>
        </authorList>
    </citation>
    <scope>NUCLEOTIDE SEQUENCE [LARGE SCALE GENOMIC DNA]</scope>
    <source>
        <strain evidence="2">JK10</strain>
    </source>
</reference>
<gene>
    <name evidence="2" type="ORF">CSX00_11015</name>
</gene>
<dbReference type="SUPFAM" id="SSF56796">
    <property type="entry name" value="Dehydroquinate synthase-like"/>
    <property type="match status" value="1"/>
</dbReference>
<sequence length="88" mass="9867">MPCINFCYERYLTNTKEVEVTALAGINALQKFLISIGMPSNFAELGAKEEDIPKLVNVLCRGDGRDGTIEGFIKLNEEDCTKIYKMMV</sequence>
<accession>A0A2G3E8H3</accession>
<dbReference type="InterPro" id="IPR056798">
    <property type="entry name" value="ADH_Fe_C"/>
</dbReference>
<evidence type="ECO:0000259" key="1">
    <source>
        <dbReference type="Pfam" id="PF25137"/>
    </source>
</evidence>
<name>A0A2G3E8H3_9FIRM</name>
<organism evidence="2 3">
    <name type="scientific">Pseudobutyrivibrio ruminis</name>
    <dbReference type="NCBI Taxonomy" id="46206"/>
    <lineage>
        <taxon>Bacteria</taxon>
        <taxon>Bacillati</taxon>
        <taxon>Bacillota</taxon>
        <taxon>Clostridia</taxon>
        <taxon>Lachnospirales</taxon>
        <taxon>Lachnospiraceae</taxon>
        <taxon>Pseudobutyrivibrio</taxon>
    </lineage>
</organism>
<keyword evidence="3" id="KW-1185">Reference proteome</keyword>
<dbReference type="AlphaFoldDB" id="A0A2G3E8H3"/>